<evidence type="ECO:0000313" key="10">
    <source>
        <dbReference type="EMBL" id="MDN5204223.1"/>
    </source>
</evidence>
<keyword evidence="2" id="KW-0645">Protease</keyword>
<gene>
    <name evidence="10" type="ORF">QQ008_22715</name>
</gene>
<dbReference type="Gene3D" id="3.40.390.10">
    <property type="entry name" value="Collagenase (Catalytic Domain)"/>
    <property type="match status" value="1"/>
</dbReference>
<keyword evidence="7 10" id="KW-0482">Metalloprotease</keyword>
<feature type="domain" description="Peptidase M43 pregnancy-associated plasma-A" evidence="9">
    <location>
        <begin position="133"/>
        <end position="290"/>
    </location>
</feature>
<evidence type="ECO:0000256" key="3">
    <source>
        <dbReference type="ARBA" id="ARBA00022723"/>
    </source>
</evidence>
<evidence type="ECO:0000259" key="9">
    <source>
        <dbReference type="Pfam" id="PF05572"/>
    </source>
</evidence>
<evidence type="ECO:0000256" key="8">
    <source>
        <dbReference type="ARBA" id="ARBA00023157"/>
    </source>
</evidence>
<evidence type="ECO:0000256" key="6">
    <source>
        <dbReference type="ARBA" id="ARBA00022833"/>
    </source>
</evidence>
<keyword evidence="11" id="KW-1185">Reference proteome</keyword>
<dbReference type="PANTHER" id="PTHR47466">
    <property type="match status" value="1"/>
</dbReference>
<keyword evidence="5" id="KW-0378">Hydrolase</keyword>
<dbReference type="RefSeq" id="WP_346754247.1">
    <property type="nucleotide sequence ID" value="NZ_JAUJEA010000010.1"/>
</dbReference>
<keyword evidence="4" id="KW-0732">Signal</keyword>
<organism evidence="10 11">
    <name type="scientific">Splendidivirga corallicola</name>
    <dbReference type="NCBI Taxonomy" id="3051826"/>
    <lineage>
        <taxon>Bacteria</taxon>
        <taxon>Pseudomonadati</taxon>
        <taxon>Bacteroidota</taxon>
        <taxon>Cytophagia</taxon>
        <taxon>Cytophagales</taxon>
        <taxon>Splendidivirgaceae</taxon>
        <taxon>Splendidivirga</taxon>
    </lineage>
</organism>
<comment type="caution">
    <text evidence="10">The sequence shown here is derived from an EMBL/GenBank/DDBJ whole genome shotgun (WGS) entry which is preliminary data.</text>
</comment>
<dbReference type="Pfam" id="PF05572">
    <property type="entry name" value="Peptidase_M43"/>
    <property type="match status" value="1"/>
</dbReference>
<reference evidence="10" key="1">
    <citation type="submission" date="2023-06" db="EMBL/GenBank/DDBJ databases">
        <title>Genomic of Parafulvivirga corallium.</title>
        <authorList>
            <person name="Wang G."/>
        </authorList>
    </citation>
    <scope>NUCLEOTIDE SEQUENCE</scope>
    <source>
        <strain evidence="10">BMA10</strain>
    </source>
</reference>
<dbReference type="PANTHER" id="PTHR47466:SF1">
    <property type="entry name" value="METALLOPROTEASE MEP1 (AFU_ORTHOLOGUE AFUA_1G07730)-RELATED"/>
    <property type="match status" value="1"/>
</dbReference>
<keyword evidence="3" id="KW-0479">Metal-binding</keyword>
<keyword evidence="8" id="KW-1015">Disulfide bond</keyword>
<evidence type="ECO:0000256" key="5">
    <source>
        <dbReference type="ARBA" id="ARBA00022801"/>
    </source>
</evidence>
<comment type="similarity">
    <text evidence="1">Belongs to the peptidase M43B family.</text>
</comment>
<evidence type="ECO:0000256" key="2">
    <source>
        <dbReference type="ARBA" id="ARBA00022670"/>
    </source>
</evidence>
<dbReference type="InterPro" id="IPR008754">
    <property type="entry name" value="Peptidase_M43"/>
</dbReference>
<dbReference type="EMBL" id="JAUJEA010000010">
    <property type="protein sequence ID" value="MDN5204223.1"/>
    <property type="molecule type" value="Genomic_DNA"/>
</dbReference>
<evidence type="ECO:0000256" key="1">
    <source>
        <dbReference type="ARBA" id="ARBA00008721"/>
    </source>
</evidence>
<protein>
    <submittedName>
        <fullName evidence="10">M43 family zinc metalloprotease</fullName>
    </submittedName>
</protein>
<evidence type="ECO:0000256" key="7">
    <source>
        <dbReference type="ARBA" id="ARBA00023049"/>
    </source>
</evidence>
<accession>A0ABT8KV16</accession>
<name>A0ABT8KV16_9BACT</name>
<proteinExistence type="inferred from homology"/>
<evidence type="ECO:0000313" key="11">
    <source>
        <dbReference type="Proteomes" id="UP001172082"/>
    </source>
</evidence>
<evidence type="ECO:0000256" key="4">
    <source>
        <dbReference type="ARBA" id="ARBA00022729"/>
    </source>
</evidence>
<dbReference type="InterPro" id="IPR024079">
    <property type="entry name" value="MetalloPept_cat_dom_sf"/>
</dbReference>
<dbReference type="GO" id="GO:0008237">
    <property type="term" value="F:metallopeptidase activity"/>
    <property type="evidence" value="ECO:0007669"/>
    <property type="project" value="UniProtKB-KW"/>
</dbReference>
<dbReference type="Proteomes" id="UP001172082">
    <property type="component" value="Unassembled WGS sequence"/>
</dbReference>
<sequence>MNKKFVLKIMVLFFLMSCKDDDCPVPPDDGIKTLPVVVHIIHKDGEAVGEGSNLSTPRINEQIAILNSDFRRSKWSRGWNIHPDGADAQIEFRLAAFDPNGNKSTGIRRVNGDKIEPGPGEGGDLFDWIVDYGFWPPNDYINIWVMPQEKVFFGTARMPLGSLPGLDDVAIDKVAGDGILINTLYFGKPEDNNKVLGRTLTREMGRFLGLFNLWGKGPVDIWKCEDTDKITDYCDDTPPVTQRTGNCTVDEVIYACDGTPALRNNYMDYTDETCMNMFTNDQVSRMQWVLENSPRRKSLTSSKAIKR</sequence>
<keyword evidence="6" id="KW-0862">Zinc</keyword>